<dbReference type="PANTHER" id="PTHR42783:SF3">
    <property type="entry name" value="GLUTAMATE SYNTHASE [NADPH] SMALL CHAIN-RELATED"/>
    <property type="match status" value="1"/>
</dbReference>
<dbReference type="PANTHER" id="PTHR42783">
    <property type="entry name" value="GLUTAMATE SYNTHASE [NADPH] SMALL CHAIN"/>
    <property type="match status" value="1"/>
</dbReference>
<dbReference type="CDD" id="cd02784">
    <property type="entry name" value="MopB_CT_PHLH"/>
    <property type="match status" value="1"/>
</dbReference>
<name>A0ABZ3D8G6_9PROT</name>
<dbReference type="PROSITE" id="PS51379">
    <property type="entry name" value="4FE4S_FER_2"/>
    <property type="match status" value="2"/>
</dbReference>
<dbReference type="EMBL" id="CP152276">
    <property type="protein sequence ID" value="XAE44093.1"/>
    <property type="molecule type" value="Genomic_DNA"/>
</dbReference>
<accession>A0ABZ3D8G6</accession>
<keyword evidence="3" id="KW-0411">Iron-sulfur</keyword>
<evidence type="ECO:0000313" key="6">
    <source>
        <dbReference type="Proteomes" id="UP001449795"/>
    </source>
</evidence>
<dbReference type="Pfam" id="PF13247">
    <property type="entry name" value="Fer4_11"/>
    <property type="match status" value="1"/>
</dbReference>
<gene>
    <name evidence="5" type="ORF">AAC691_06575</name>
</gene>
<evidence type="ECO:0000313" key="5">
    <source>
        <dbReference type="EMBL" id="XAE44093.1"/>
    </source>
</evidence>
<dbReference type="InterPro" id="IPR009010">
    <property type="entry name" value="Asp_de-COase-like_dom_sf"/>
</dbReference>
<dbReference type="Gene3D" id="3.30.70.20">
    <property type="match status" value="2"/>
</dbReference>
<sequence length="952" mass="101986">MDEIAGMDAARSVADACRGRWHRLLDGPADHRLGRRQVMQAVAASLMLDGLAGCGQGESLFPAVRAPAGIVPGRPDHYASAHVLGGDALGIVVRHTTGRPIKIEGNPHHPASLGATDPWAQASLLDFYDPDRAAGLLYRGRPAGAAALRAELAALRDRLQARQGAGLRLVTGRVTSPTLGRLIDRAVTRWPGARWHQWEPAWRANADAGAVRAYGRPVDLLPYPARADVILALDSDLIGSAPGHVRHARDLAGRRNPARTARMSRLYAIEPTPTLIGAVADHRFPAAPDALRRLLGMIGAAILQGAALPSDAPRWLAPLIRDLQAHRGAALLHAGPSLAPEDHALVLAVNEALGGRGRTFDLIDPTAYRSVDMASDMAELLDDMQAGRVEALLVLDSNPAFTLPGFADAMARVDLTVALARAPDETSALARWSVPLAHDFECWGDARAFDGTATIMQPQALPLFGAVSAPAILDALAEPEGAGSPGSYDACRLTWRDRLDDAAWRDALALGVVGGTAHAPLDTPLRLPLRDLAPPLPPVLPPAAPDGPRLACRPDPHLWDGRFANNPWLQELPRPATRLVWDNPLLIAPATARALGLVNGAEVEIAAGGRTMRLPVWIVPGQAAGIVVAQFGAGRHVVGTVGRHAGYDTYPLRPAEGAAVTLRPTGRQVAIASTDHHDIMDAGPGDIARQGTLAEFLARPDFLKGDAVGPELYRLPPGGQTAWGMSIDLNACIGCNACVAACGAENNVPVVGKDAVLHQREMHWLRIDHYFDGPEDAPDIRRQPVLCMQCEQAPCEVVCPFGATMHDQEGLNVMVYNRCAGTRFCSNNCPYRVRRFNYGAYAAAEPRPAESRNPDVTVRARGVMEKCTFCIQRIAQARIAHDIDGTPEQVTTACQAACPTRAFTFGDLNDPASDVARRKRSPLDYVLLPEHNTRPRVTYEAQIRNPNPEIGT</sequence>
<dbReference type="Gene3D" id="3.30.2070.10">
    <property type="entry name" value="Formate dehydrogenase/DMSO reductase"/>
    <property type="match status" value="1"/>
</dbReference>
<dbReference type="CDD" id="cd10551">
    <property type="entry name" value="PsrB"/>
    <property type="match status" value="1"/>
</dbReference>
<dbReference type="PROSITE" id="PS00198">
    <property type="entry name" value="4FE4S_FER_1"/>
    <property type="match status" value="1"/>
</dbReference>
<feature type="domain" description="4Fe-4S ferredoxin-type" evidence="4">
    <location>
        <begin position="778"/>
        <end position="809"/>
    </location>
</feature>
<evidence type="ECO:0000259" key="4">
    <source>
        <dbReference type="PROSITE" id="PS51379"/>
    </source>
</evidence>
<proteinExistence type="predicted"/>
<dbReference type="SUPFAM" id="SSF53706">
    <property type="entry name" value="Formate dehydrogenase/DMSO reductase, domains 1-3"/>
    <property type="match status" value="1"/>
</dbReference>
<dbReference type="Gene3D" id="2.40.40.20">
    <property type="match status" value="1"/>
</dbReference>
<organism evidence="5 6">
    <name type="scientific">Nguyenibacter vanlangensis</name>
    <dbReference type="NCBI Taxonomy" id="1216886"/>
    <lineage>
        <taxon>Bacteria</taxon>
        <taxon>Pseudomonadati</taxon>
        <taxon>Pseudomonadota</taxon>
        <taxon>Alphaproteobacteria</taxon>
        <taxon>Acetobacterales</taxon>
        <taxon>Acetobacteraceae</taxon>
        <taxon>Nguyenibacter</taxon>
    </lineage>
</organism>
<evidence type="ECO:0000256" key="1">
    <source>
        <dbReference type="ARBA" id="ARBA00022723"/>
    </source>
</evidence>
<dbReference type="Proteomes" id="UP001449795">
    <property type="component" value="Chromosome"/>
</dbReference>
<keyword evidence="6" id="KW-1185">Reference proteome</keyword>
<evidence type="ECO:0000256" key="3">
    <source>
        <dbReference type="ARBA" id="ARBA00023014"/>
    </source>
</evidence>
<feature type="domain" description="4Fe-4S ferredoxin-type" evidence="4">
    <location>
        <begin position="723"/>
        <end position="753"/>
    </location>
</feature>
<keyword evidence="2" id="KW-0408">Iron</keyword>
<dbReference type="InterPro" id="IPR017900">
    <property type="entry name" value="4Fe4S_Fe_S_CS"/>
</dbReference>
<reference evidence="5 6" key="1">
    <citation type="submission" date="2024-04" db="EMBL/GenBank/DDBJ databases">
        <title>Complete genome sequence of Nguyenibacter vanlangesis HBCM-1154, a strain capable of nitrogen fixation, IAA production, and phosphorus solubilization isolated from sugarcane soil.</title>
        <authorList>
            <person name="MY HANH P."/>
        </authorList>
    </citation>
    <scope>NUCLEOTIDE SEQUENCE [LARGE SCALE GENOMIC DNA]</scope>
    <source>
        <strain evidence="5 6">HBCM 1154</strain>
    </source>
</reference>
<dbReference type="SUPFAM" id="SSF54862">
    <property type="entry name" value="4Fe-4S ferredoxins"/>
    <property type="match status" value="1"/>
</dbReference>
<keyword evidence="1" id="KW-0479">Metal-binding</keyword>
<dbReference type="Gene3D" id="3.40.50.740">
    <property type="match status" value="1"/>
</dbReference>
<protein>
    <submittedName>
        <fullName evidence="5">4Fe-4S dicluster domain-containing protein</fullName>
    </submittedName>
</protein>
<dbReference type="SUPFAM" id="SSF50692">
    <property type="entry name" value="ADC-like"/>
    <property type="match status" value="1"/>
</dbReference>
<dbReference type="InterPro" id="IPR017896">
    <property type="entry name" value="4Fe4S_Fe-S-bd"/>
</dbReference>
<dbReference type="RefSeq" id="WP_342629405.1">
    <property type="nucleotide sequence ID" value="NZ_CP152276.1"/>
</dbReference>
<evidence type="ECO:0000256" key="2">
    <source>
        <dbReference type="ARBA" id="ARBA00023004"/>
    </source>
</evidence>